<accession>A0AAQ4EKF2</accession>
<keyword evidence="2" id="KW-1185">Reference proteome</keyword>
<proteinExistence type="predicted"/>
<dbReference type="AlphaFoldDB" id="A0AAQ4EKF2"/>
<comment type="caution">
    <text evidence="1">The sequence shown here is derived from an EMBL/GenBank/DDBJ whole genome shotgun (WGS) entry which is preliminary data.</text>
</comment>
<dbReference type="Proteomes" id="UP001321473">
    <property type="component" value="Unassembled WGS sequence"/>
</dbReference>
<organism evidence="1 2">
    <name type="scientific">Amblyomma americanum</name>
    <name type="common">Lone star tick</name>
    <dbReference type="NCBI Taxonomy" id="6943"/>
    <lineage>
        <taxon>Eukaryota</taxon>
        <taxon>Metazoa</taxon>
        <taxon>Ecdysozoa</taxon>
        <taxon>Arthropoda</taxon>
        <taxon>Chelicerata</taxon>
        <taxon>Arachnida</taxon>
        <taxon>Acari</taxon>
        <taxon>Parasitiformes</taxon>
        <taxon>Ixodida</taxon>
        <taxon>Ixodoidea</taxon>
        <taxon>Ixodidae</taxon>
        <taxon>Amblyomminae</taxon>
        <taxon>Amblyomma</taxon>
    </lineage>
</organism>
<protein>
    <submittedName>
        <fullName evidence="1">Uncharacterized protein</fullName>
    </submittedName>
</protein>
<reference evidence="1 2" key="1">
    <citation type="journal article" date="2023" name="Arcadia Sci">
        <title>De novo assembly of a long-read Amblyomma americanum tick genome.</title>
        <authorList>
            <person name="Chou S."/>
            <person name="Poskanzer K.E."/>
            <person name="Rollins M."/>
            <person name="Thuy-Boun P.S."/>
        </authorList>
    </citation>
    <scope>NUCLEOTIDE SEQUENCE [LARGE SCALE GENOMIC DNA]</scope>
    <source>
        <strain evidence="1">F_SG_1</strain>
        <tissue evidence="1">Salivary glands</tissue>
    </source>
</reference>
<sequence>MIPLSFTLLSYRAASRLGRNPTRATRPPPLPTQTEPDIVIDIDNLVLYDDAAGRPDNCSFSPNYRNVSAIDRFNVSSSSKAETLNLRRVFCVLDALFPLVTTYMLRMKRRSGNAPGSGLPYNNFSTTQRGLKANLYATLGGSRADSADLATRPRSLITLAHDMRTMLWDHGYTVRRTRAWETLTQ</sequence>
<dbReference type="EMBL" id="JARKHS020014523">
    <property type="protein sequence ID" value="KAK8775111.1"/>
    <property type="molecule type" value="Genomic_DNA"/>
</dbReference>
<name>A0AAQ4EKF2_AMBAM</name>
<gene>
    <name evidence="1" type="ORF">V5799_031546</name>
</gene>
<evidence type="ECO:0000313" key="2">
    <source>
        <dbReference type="Proteomes" id="UP001321473"/>
    </source>
</evidence>
<evidence type="ECO:0000313" key="1">
    <source>
        <dbReference type="EMBL" id="KAK8775111.1"/>
    </source>
</evidence>